<sequence>MKSKAHLIIGTLSAVEISLLMGLSLNPITVATAAFLSVAPDIDEPNSKVLDKLVSKKTTKKIHSTLIFTMLIACFYLYTKTEKSVYIGVVLSLIAISFIEKKITVNHTRSIILTLVMLLISTTLLIYNVNAGIVVLSFLIALFPITNHRSLTHSALIVVLIFSILKYIEYSLHIKDLAIIASTALISHLLCDIITKRGIPIFYPFSKKYFSLANLRVGSFLCNLVEYLVIIILSILILVSFLKKLNI</sequence>
<keyword evidence="1" id="KW-1133">Transmembrane helix</keyword>
<keyword evidence="3" id="KW-1185">Reference proteome</keyword>
<dbReference type="OrthoDB" id="5459053at2"/>
<feature type="transmembrane region" description="Helical" evidence="1">
    <location>
        <begin position="112"/>
        <end position="145"/>
    </location>
</feature>
<keyword evidence="1" id="KW-0812">Transmembrane</keyword>
<feature type="transmembrane region" description="Helical" evidence="1">
    <location>
        <begin position="62"/>
        <end position="78"/>
    </location>
</feature>
<reference evidence="2 3" key="1">
    <citation type="submission" date="2016-10" db="EMBL/GenBank/DDBJ databases">
        <authorList>
            <person name="de Groot N.N."/>
        </authorList>
    </citation>
    <scope>NUCLEOTIDE SEQUENCE [LARGE SCALE GENOMIC DNA]</scope>
    <source>
        <strain evidence="2 3">Calf135</strain>
    </source>
</reference>
<dbReference type="EMBL" id="FODF01000001">
    <property type="protein sequence ID" value="SEN19337.1"/>
    <property type="molecule type" value="Genomic_DNA"/>
</dbReference>
<evidence type="ECO:0000313" key="3">
    <source>
        <dbReference type="Proteomes" id="UP000199512"/>
    </source>
</evidence>
<evidence type="ECO:0000313" key="2">
    <source>
        <dbReference type="EMBL" id="SEN19337.1"/>
    </source>
</evidence>
<feature type="transmembrane region" description="Helical" evidence="1">
    <location>
        <begin position="151"/>
        <end position="168"/>
    </location>
</feature>
<dbReference type="Proteomes" id="UP000199512">
    <property type="component" value="Unassembled WGS sequence"/>
</dbReference>
<keyword evidence="2" id="KW-0378">Hydrolase</keyword>
<accession>A0A1H8EKE4</accession>
<keyword evidence="1" id="KW-0472">Membrane</keyword>
<dbReference type="STRING" id="215200.SAMN05216454_101138"/>
<gene>
    <name evidence="2" type="ORF">SAMN05216454_101138</name>
</gene>
<feature type="transmembrane region" description="Helical" evidence="1">
    <location>
        <begin position="215"/>
        <end position="242"/>
    </location>
</feature>
<organism evidence="2 3">
    <name type="scientific">Peptostreptococcus russellii</name>
    <dbReference type="NCBI Taxonomy" id="215200"/>
    <lineage>
        <taxon>Bacteria</taxon>
        <taxon>Bacillati</taxon>
        <taxon>Bacillota</taxon>
        <taxon>Clostridia</taxon>
        <taxon>Peptostreptococcales</taxon>
        <taxon>Peptostreptococcaceae</taxon>
        <taxon>Peptostreptococcus</taxon>
    </lineage>
</organism>
<evidence type="ECO:0000256" key="1">
    <source>
        <dbReference type="SAM" id="Phobius"/>
    </source>
</evidence>
<protein>
    <submittedName>
        <fullName evidence="2">LexA-binding, inner membrane-associated putative hydrolase</fullName>
    </submittedName>
</protein>
<dbReference type="AlphaFoldDB" id="A0A1H8EKE4"/>
<dbReference type="GO" id="GO:0016787">
    <property type="term" value="F:hydrolase activity"/>
    <property type="evidence" value="ECO:0007669"/>
    <property type="project" value="UniProtKB-KW"/>
</dbReference>
<dbReference type="RefSeq" id="WP_091973241.1">
    <property type="nucleotide sequence ID" value="NZ_CAUWDX010000025.1"/>
</dbReference>
<name>A0A1H8EKE4_9FIRM</name>
<proteinExistence type="predicted"/>
<dbReference type="InterPro" id="IPR007404">
    <property type="entry name" value="YdjM-like"/>
</dbReference>
<feature type="transmembrane region" description="Helical" evidence="1">
    <location>
        <begin position="84"/>
        <end position="100"/>
    </location>
</feature>
<dbReference type="Pfam" id="PF04307">
    <property type="entry name" value="YdjM"/>
    <property type="match status" value="1"/>
</dbReference>